<sequence>FFLETIVTRKYTNILYRSKIFVIIKSKYYSNNKVLKYSSCNAKCKNGYFSVTSNEHKLSEMTIECSNEGKWDIPPTNQKEIDYIQCDLGCNYYGSQRGEDSYGMVVHCDDLGKILGLN</sequence>
<dbReference type="Proteomes" id="UP001439008">
    <property type="component" value="Unassembled WGS sequence"/>
</dbReference>
<organism evidence="1 2">
    <name type="scientific">Bonamia ostreae</name>
    <dbReference type="NCBI Taxonomy" id="126728"/>
    <lineage>
        <taxon>Eukaryota</taxon>
        <taxon>Sar</taxon>
        <taxon>Rhizaria</taxon>
        <taxon>Endomyxa</taxon>
        <taxon>Ascetosporea</taxon>
        <taxon>Haplosporida</taxon>
        <taxon>Bonamia</taxon>
    </lineage>
</organism>
<protein>
    <submittedName>
        <fullName evidence="1">Uncharacterized protein</fullName>
    </submittedName>
</protein>
<feature type="non-terminal residue" evidence="1">
    <location>
        <position position="1"/>
    </location>
</feature>
<evidence type="ECO:0000313" key="2">
    <source>
        <dbReference type="Proteomes" id="UP001439008"/>
    </source>
</evidence>
<name>A0ABV2AQY4_9EUKA</name>
<reference evidence="1 2" key="1">
    <citation type="journal article" date="2024" name="BMC Biol.">
        <title>Comparative genomics of Ascetosporea gives new insight into the evolutionary basis for animal parasitism in Rhizaria.</title>
        <authorList>
            <person name="Hiltunen Thoren M."/>
            <person name="Onut-Brannstrom I."/>
            <person name="Alfjorden A."/>
            <person name="Peckova H."/>
            <person name="Swords F."/>
            <person name="Hooper C."/>
            <person name="Holzer A.S."/>
            <person name="Bass D."/>
            <person name="Burki F."/>
        </authorList>
    </citation>
    <scope>NUCLEOTIDE SEQUENCE [LARGE SCALE GENOMIC DNA]</scope>
    <source>
        <strain evidence="1">20-A016</strain>
    </source>
</reference>
<comment type="caution">
    <text evidence="1">The sequence shown here is derived from an EMBL/GenBank/DDBJ whole genome shotgun (WGS) entry which is preliminary data.</text>
</comment>
<gene>
    <name evidence="1" type="ORF">MHBO_003598</name>
</gene>
<proteinExistence type="predicted"/>
<accession>A0ABV2AQY4</accession>
<dbReference type="EMBL" id="JBDODL010002191">
    <property type="protein sequence ID" value="MES1922080.1"/>
    <property type="molecule type" value="Genomic_DNA"/>
</dbReference>
<keyword evidence="2" id="KW-1185">Reference proteome</keyword>
<evidence type="ECO:0000313" key="1">
    <source>
        <dbReference type="EMBL" id="MES1922080.1"/>
    </source>
</evidence>